<dbReference type="GO" id="GO:0005886">
    <property type="term" value="C:plasma membrane"/>
    <property type="evidence" value="ECO:0007669"/>
    <property type="project" value="UniProtKB-SubCell"/>
</dbReference>
<name>A0A132MXN2_9ACTN</name>
<feature type="transmembrane region" description="Helical" evidence="7">
    <location>
        <begin position="62"/>
        <end position="82"/>
    </location>
</feature>
<reference evidence="10" key="1">
    <citation type="submission" date="2015-04" db="EMBL/GenBank/DDBJ databases">
        <title>Physiological reanalysis, assessment of diazotrophy, and genome sequences of multiple isolates of Streptomyces thermoautotrophicus.</title>
        <authorList>
            <person name="MacKellar D.C."/>
            <person name="Lieber L."/>
            <person name="Norman J."/>
            <person name="Bolger A."/>
            <person name="Tobin C."/>
            <person name="Murray J.W."/>
            <person name="Chang R."/>
            <person name="Ford T."/>
            <person name="Nguyen P.Q."/>
            <person name="Woodward J."/>
            <person name="Permingeat H."/>
            <person name="Joshi N.S."/>
            <person name="Silver P.A."/>
            <person name="Usadel B."/>
            <person name="Rutherford A.W."/>
            <person name="Friesen M."/>
            <person name="Prell J."/>
        </authorList>
    </citation>
    <scope>NUCLEOTIDE SEQUENCE [LARGE SCALE GENOMIC DNA]</scope>
    <source>
        <strain evidence="10">H1</strain>
    </source>
</reference>
<dbReference type="EMBL" id="LAXD01000001">
    <property type="protein sequence ID" value="KWX02574.1"/>
    <property type="molecule type" value="Genomic_DNA"/>
</dbReference>
<dbReference type="PANTHER" id="PTHR33885">
    <property type="entry name" value="PHAGE SHOCK PROTEIN C"/>
    <property type="match status" value="1"/>
</dbReference>
<keyword evidence="5 7" id="KW-0472">Membrane</keyword>
<evidence type="ECO:0000256" key="3">
    <source>
        <dbReference type="ARBA" id="ARBA00022692"/>
    </source>
</evidence>
<comment type="caution">
    <text evidence="9">The sequence shown here is derived from an EMBL/GenBank/DDBJ whole genome shotgun (WGS) entry which is preliminary data.</text>
</comment>
<feature type="transmembrane region" description="Helical" evidence="7">
    <location>
        <begin position="88"/>
        <end position="105"/>
    </location>
</feature>
<dbReference type="Proteomes" id="UP000070188">
    <property type="component" value="Unassembled WGS sequence"/>
</dbReference>
<dbReference type="STRING" id="1469144.LI90_3617"/>
<evidence type="ECO:0000256" key="7">
    <source>
        <dbReference type="SAM" id="Phobius"/>
    </source>
</evidence>
<dbReference type="PANTHER" id="PTHR33885:SF3">
    <property type="entry name" value="PHAGE SHOCK PROTEIN C"/>
    <property type="match status" value="1"/>
</dbReference>
<keyword evidence="4 7" id="KW-1133">Transmembrane helix</keyword>
<evidence type="ECO:0000313" key="10">
    <source>
        <dbReference type="Proteomes" id="UP000070188"/>
    </source>
</evidence>
<sequence length="422" mass="43949">MCGGLGEYLDVDPVIFRVLFPVFAVFGGTGLLLYALAWLLIPDEGEERSEAQRLVEGHLDGGAALAAGAAVLGFLVLLGFMSGWPDNVFGLLVFGLALYFVIRLFRGDRRRAPGWPQPNQGYAGFAQTPGPAGPGDPTAPVPPWWRSATPPGTSASPGGAEEPTARMPHPYAPPPPRRPRERSVLTWVVLSLALIAAGVLLAADAAGAEVGAGVILATVLLVLAGGLIVSAWYGRARGLILPAVLVTLLLTANVGVNRLDFRDFDLRDGVGTTTWYAAEARSGPLYHAVGDVSLDLTELGQGQQLDRVVARVGIGELRVVLPPDLPVRVNVEVGAGQIVAPGYERDGTDVELHTTLVPPGVDGRSADPKTTLDLSVGTGNIHITYAPAGAPAPPPTGFDPTRAPTPTATPAALSPTPTTTPR</sequence>
<comment type="subcellular location">
    <subcellularLocation>
        <location evidence="1">Cell membrane</location>
        <topology evidence="1">Single-pass membrane protein</topology>
    </subcellularLocation>
</comment>
<dbReference type="AlphaFoldDB" id="A0A132MXN2"/>
<feature type="transmembrane region" description="Helical" evidence="7">
    <location>
        <begin position="18"/>
        <end position="41"/>
    </location>
</feature>
<evidence type="ECO:0000259" key="8">
    <source>
        <dbReference type="Pfam" id="PF04024"/>
    </source>
</evidence>
<proteinExistence type="predicted"/>
<feature type="compositionally biased region" description="Pro residues" evidence="6">
    <location>
        <begin position="131"/>
        <end position="143"/>
    </location>
</feature>
<protein>
    <recommendedName>
        <fullName evidence="8">Phage shock protein PspC N-terminal domain-containing protein</fullName>
    </recommendedName>
</protein>
<dbReference type="Pfam" id="PF04024">
    <property type="entry name" value="PspC"/>
    <property type="match status" value="1"/>
</dbReference>
<organism evidence="9 10">
    <name type="scientific">Carbonactinospora thermoautotrophica</name>
    <dbReference type="NCBI Taxonomy" id="1469144"/>
    <lineage>
        <taxon>Bacteria</taxon>
        <taxon>Bacillati</taxon>
        <taxon>Actinomycetota</taxon>
        <taxon>Actinomycetes</taxon>
        <taxon>Kitasatosporales</taxon>
        <taxon>Carbonactinosporaceae</taxon>
        <taxon>Carbonactinospora</taxon>
    </lineage>
</organism>
<accession>A0A132MXN2</accession>
<evidence type="ECO:0000256" key="4">
    <source>
        <dbReference type="ARBA" id="ARBA00022989"/>
    </source>
</evidence>
<feature type="transmembrane region" description="Helical" evidence="7">
    <location>
        <begin position="239"/>
        <end position="256"/>
    </location>
</feature>
<evidence type="ECO:0000313" key="9">
    <source>
        <dbReference type="EMBL" id="KWX02574.1"/>
    </source>
</evidence>
<feature type="region of interest" description="Disordered" evidence="6">
    <location>
        <begin position="124"/>
        <end position="178"/>
    </location>
</feature>
<feature type="transmembrane region" description="Helical" evidence="7">
    <location>
        <begin position="184"/>
        <end position="206"/>
    </location>
</feature>
<feature type="domain" description="Phage shock protein PspC N-terminal" evidence="8">
    <location>
        <begin position="2"/>
        <end position="44"/>
    </location>
</feature>
<evidence type="ECO:0000256" key="2">
    <source>
        <dbReference type="ARBA" id="ARBA00022475"/>
    </source>
</evidence>
<keyword evidence="3 7" id="KW-0812">Transmembrane</keyword>
<evidence type="ECO:0000256" key="5">
    <source>
        <dbReference type="ARBA" id="ARBA00023136"/>
    </source>
</evidence>
<feature type="transmembrane region" description="Helical" evidence="7">
    <location>
        <begin position="212"/>
        <end position="232"/>
    </location>
</feature>
<feature type="region of interest" description="Disordered" evidence="6">
    <location>
        <begin position="388"/>
        <end position="422"/>
    </location>
</feature>
<dbReference type="PATRIC" id="fig|1469144.10.peg.3880"/>
<feature type="compositionally biased region" description="Low complexity" evidence="6">
    <location>
        <begin position="400"/>
        <end position="422"/>
    </location>
</feature>
<keyword evidence="10" id="KW-1185">Reference proteome</keyword>
<dbReference type="InterPro" id="IPR007168">
    <property type="entry name" value="Phageshock_PspC_N"/>
</dbReference>
<gene>
    <name evidence="9" type="ORF">LI90_3617</name>
</gene>
<evidence type="ECO:0000256" key="1">
    <source>
        <dbReference type="ARBA" id="ARBA00004162"/>
    </source>
</evidence>
<keyword evidence="2" id="KW-1003">Cell membrane</keyword>
<evidence type="ECO:0000256" key="6">
    <source>
        <dbReference type="SAM" id="MobiDB-lite"/>
    </source>
</evidence>
<dbReference type="InterPro" id="IPR052027">
    <property type="entry name" value="PspC"/>
</dbReference>